<dbReference type="GO" id="GO:0005102">
    <property type="term" value="F:signaling receptor binding"/>
    <property type="evidence" value="ECO:0007669"/>
    <property type="project" value="TreeGrafter"/>
</dbReference>
<dbReference type="RefSeq" id="XP_008714930.1">
    <property type="nucleotide sequence ID" value="XM_008716708.1"/>
</dbReference>
<feature type="compositionally biased region" description="Polar residues" evidence="8">
    <location>
        <begin position="15"/>
        <end position="30"/>
    </location>
</feature>
<dbReference type="AlphaFoldDB" id="W2S5G6"/>
<dbReference type="Pfam" id="PF04695">
    <property type="entry name" value="Pex14_N"/>
    <property type="match status" value="1"/>
</dbReference>
<dbReference type="HOGENOM" id="CLU_044743_0_0_1"/>
<feature type="compositionally biased region" description="Low complexity" evidence="8">
    <location>
        <begin position="119"/>
        <end position="140"/>
    </location>
</feature>
<comment type="similarity">
    <text evidence="1 7">Belongs to the peroxin-14 family.</text>
</comment>
<keyword evidence="7" id="KW-0813">Transport</keyword>
<evidence type="ECO:0000313" key="10">
    <source>
        <dbReference type="EMBL" id="ETN43194.1"/>
    </source>
</evidence>
<keyword evidence="11" id="KW-1185">Reference proteome</keyword>
<dbReference type="EMBL" id="KB822718">
    <property type="protein sequence ID" value="ETN43194.1"/>
    <property type="molecule type" value="Genomic_DNA"/>
</dbReference>
<keyword evidence="3 7" id="KW-0576">Peroxisome</keyword>
<evidence type="ECO:0000256" key="1">
    <source>
        <dbReference type="ARBA" id="ARBA00005443"/>
    </source>
</evidence>
<feature type="region of interest" description="Disordered" evidence="8">
    <location>
        <begin position="1"/>
        <end position="49"/>
    </location>
</feature>
<reference evidence="10 11" key="1">
    <citation type="submission" date="2013-03" db="EMBL/GenBank/DDBJ databases">
        <title>The Genome Sequence of Phialophora europaea CBS 101466.</title>
        <authorList>
            <consortium name="The Broad Institute Genomics Platform"/>
            <person name="Cuomo C."/>
            <person name="de Hoog S."/>
            <person name="Gorbushina A."/>
            <person name="Walker B."/>
            <person name="Young S.K."/>
            <person name="Zeng Q."/>
            <person name="Gargeya S."/>
            <person name="Fitzgerald M."/>
            <person name="Haas B."/>
            <person name="Abouelleil A."/>
            <person name="Allen A.W."/>
            <person name="Alvarado L."/>
            <person name="Arachchi H.M."/>
            <person name="Berlin A.M."/>
            <person name="Chapman S.B."/>
            <person name="Gainer-Dewar J."/>
            <person name="Goldberg J."/>
            <person name="Griggs A."/>
            <person name="Gujja S."/>
            <person name="Hansen M."/>
            <person name="Howarth C."/>
            <person name="Imamovic A."/>
            <person name="Ireland A."/>
            <person name="Larimer J."/>
            <person name="McCowan C."/>
            <person name="Murphy C."/>
            <person name="Pearson M."/>
            <person name="Poon T.W."/>
            <person name="Priest M."/>
            <person name="Roberts A."/>
            <person name="Saif S."/>
            <person name="Shea T."/>
            <person name="Sisk P."/>
            <person name="Sykes S."/>
            <person name="Wortman J."/>
            <person name="Nusbaum C."/>
            <person name="Birren B."/>
        </authorList>
    </citation>
    <scope>NUCLEOTIDE SEQUENCE [LARGE SCALE GENOMIC DNA]</scope>
    <source>
        <strain evidence="10 11">CBS 101466</strain>
    </source>
</reference>
<feature type="region of interest" description="Disordered" evidence="8">
    <location>
        <begin position="347"/>
        <end position="384"/>
    </location>
</feature>
<keyword evidence="7" id="KW-0472">Membrane</keyword>
<dbReference type="InterPro" id="IPR006785">
    <property type="entry name" value="Pex14_N"/>
</dbReference>
<dbReference type="VEuPathDB" id="FungiDB:HMPREF1541_02353"/>
<dbReference type="InterPro" id="IPR025655">
    <property type="entry name" value="PEX14"/>
</dbReference>
<comment type="subcellular location">
    <subcellularLocation>
        <location evidence="6 7">Peroxisome membrane</location>
    </subcellularLocation>
</comment>
<feature type="compositionally biased region" description="Low complexity" evidence="8">
    <location>
        <begin position="409"/>
        <end position="418"/>
    </location>
</feature>
<name>W2S5G6_CYPE1</name>
<protein>
    <recommendedName>
        <fullName evidence="4 7">Peroxisomal membrane protein PEX14</fullName>
    </recommendedName>
    <alternativeName>
        <fullName evidence="5 7">Peroxin-14</fullName>
    </alternativeName>
</protein>
<feature type="compositionally biased region" description="Low complexity" evidence="8">
    <location>
        <begin position="245"/>
        <end position="254"/>
    </location>
</feature>
<feature type="compositionally biased region" description="Polar residues" evidence="8">
    <location>
        <begin position="107"/>
        <end position="118"/>
    </location>
</feature>
<dbReference type="InterPro" id="IPR036388">
    <property type="entry name" value="WH-like_DNA-bd_sf"/>
</dbReference>
<proteinExistence type="inferred from homology"/>
<evidence type="ECO:0000256" key="8">
    <source>
        <dbReference type="SAM" id="MobiDB-lite"/>
    </source>
</evidence>
<dbReference type="Gene3D" id="1.10.10.10">
    <property type="entry name" value="Winged helix-like DNA-binding domain superfamily/Winged helix DNA-binding domain"/>
    <property type="match status" value="1"/>
</dbReference>
<dbReference type="GeneID" id="19969692"/>
<gene>
    <name evidence="10" type="ORF">HMPREF1541_02353</name>
</gene>
<dbReference type="GO" id="GO:1990429">
    <property type="term" value="C:peroxisomal importomer complex"/>
    <property type="evidence" value="ECO:0007669"/>
    <property type="project" value="TreeGrafter"/>
</dbReference>
<dbReference type="OrthoDB" id="441517at2759"/>
<evidence type="ECO:0000256" key="7">
    <source>
        <dbReference type="RuleBase" id="RU367032"/>
    </source>
</evidence>
<comment type="function">
    <text evidence="7">Component of the PEX13-PEX14 docking complex, a translocon channel that specifically mediates the import of peroxisomal cargo proteins bound to PEX5 receptor. The PEX13-PEX14 docking complex forms a large import pore which can be opened to a diameter of about 9 nm. Mechanistically, PEX5 receptor along with cargo proteins associates with the PEX14 subunit of the PEX13-PEX14 docking complex in the cytosol, leading to the insertion of the receptor into the organelle membrane with the concomitant translocation of the cargo into the peroxisome matrix.</text>
</comment>
<dbReference type="GO" id="GO:0016560">
    <property type="term" value="P:protein import into peroxisome matrix, docking"/>
    <property type="evidence" value="ECO:0007669"/>
    <property type="project" value="UniProtKB-UniRule"/>
</dbReference>
<feature type="compositionally biased region" description="Basic and acidic residues" evidence="8">
    <location>
        <begin position="373"/>
        <end position="384"/>
    </location>
</feature>
<evidence type="ECO:0000256" key="2">
    <source>
        <dbReference type="ARBA" id="ARBA00023010"/>
    </source>
</evidence>
<keyword evidence="2" id="KW-0811">Translocation</keyword>
<feature type="region of interest" description="Disordered" evidence="8">
    <location>
        <begin position="243"/>
        <end position="285"/>
    </location>
</feature>
<feature type="domain" description="Peroxisome membrane anchor protein Pex14p N-terminal" evidence="9">
    <location>
        <begin position="47"/>
        <end position="88"/>
    </location>
</feature>
<evidence type="ECO:0000256" key="5">
    <source>
        <dbReference type="ARBA" id="ARBA00029691"/>
    </source>
</evidence>
<organism evidence="10 11">
    <name type="scientific">Cyphellophora europaea (strain CBS 101466)</name>
    <name type="common">Phialophora europaea</name>
    <dbReference type="NCBI Taxonomy" id="1220924"/>
    <lineage>
        <taxon>Eukaryota</taxon>
        <taxon>Fungi</taxon>
        <taxon>Dikarya</taxon>
        <taxon>Ascomycota</taxon>
        <taxon>Pezizomycotina</taxon>
        <taxon>Eurotiomycetes</taxon>
        <taxon>Chaetothyriomycetidae</taxon>
        <taxon>Chaetothyriales</taxon>
        <taxon>Cyphellophoraceae</taxon>
        <taxon>Cyphellophora</taxon>
    </lineage>
</organism>
<sequence length="429" mass="45361">MAGDNNDDSKPQVPTIPSWQQALPPTSSQSKVEDEAGVATPETDLDPLQQARHFLRHEEVKDAPRDRKVAFLEKKGIQANEIQKVLAEEGIALADDASEDGMKTIHDSTASSPDTSIKASPTQTSTSSATTSTPAVGAATLTPKPDVAPVITYPEFLLKPQKPPPLVTVDRLVTATYIVAGVSALTWGASRYLVAPMLESLTSARRDLASSTLTSLHTLNTKLESTVSHVPYIPSLHAHKEPFDDTASITSSDSDPTELFHRDYGTQTSPPKSRSSSLSSTSSPLSASASQTARLFSLHTSLSSLLSSTNTTFSSDSLSTTISDMQSVVDRIESNSQPLYTSYDYKTSPAFNTNSPSSTSTSASRSKTGASGSEKESQSEAAKFKAEIRALKGAFLSSRNFPSAPRPPAMGATSASSGIGAGRYESVGI</sequence>
<feature type="compositionally biased region" description="Low complexity" evidence="8">
    <location>
        <begin position="347"/>
        <end position="372"/>
    </location>
</feature>
<feature type="region of interest" description="Disordered" evidence="8">
    <location>
        <begin position="98"/>
        <end position="141"/>
    </location>
</feature>
<dbReference type="InParanoid" id="W2S5G6"/>
<dbReference type="PANTHER" id="PTHR23058:SF5">
    <property type="entry name" value="PEROXISOMAL MEMBRANE PROTEIN PEX14"/>
    <property type="match status" value="1"/>
</dbReference>
<evidence type="ECO:0000313" key="11">
    <source>
        <dbReference type="Proteomes" id="UP000030752"/>
    </source>
</evidence>
<keyword evidence="7" id="KW-0653">Protein transport</keyword>
<dbReference type="eggNOG" id="ENOG502S3Q3">
    <property type="taxonomic scope" value="Eukaryota"/>
</dbReference>
<evidence type="ECO:0000259" key="9">
    <source>
        <dbReference type="Pfam" id="PF04695"/>
    </source>
</evidence>
<feature type="compositionally biased region" description="Low complexity" evidence="8">
    <location>
        <begin position="268"/>
        <end position="285"/>
    </location>
</feature>
<dbReference type="GO" id="GO:0005778">
    <property type="term" value="C:peroxisomal membrane"/>
    <property type="evidence" value="ECO:0007669"/>
    <property type="project" value="UniProtKB-SubCell"/>
</dbReference>
<evidence type="ECO:0000256" key="3">
    <source>
        <dbReference type="ARBA" id="ARBA00023140"/>
    </source>
</evidence>
<evidence type="ECO:0000256" key="4">
    <source>
        <dbReference type="ARBA" id="ARBA00029502"/>
    </source>
</evidence>
<accession>W2S5G6</accession>
<dbReference type="Proteomes" id="UP000030752">
    <property type="component" value="Unassembled WGS sequence"/>
</dbReference>
<evidence type="ECO:0000256" key="6">
    <source>
        <dbReference type="ARBA" id="ARBA00046271"/>
    </source>
</evidence>
<feature type="region of interest" description="Disordered" evidence="8">
    <location>
        <begin position="399"/>
        <end position="429"/>
    </location>
</feature>
<dbReference type="PANTHER" id="PTHR23058">
    <property type="entry name" value="PEROXISOMAL MEMBRANE PROTEIN PEX14"/>
    <property type="match status" value="1"/>
</dbReference>